<evidence type="ECO:0000256" key="2">
    <source>
        <dbReference type="ARBA" id="ARBA00022475"/>
    </source>
</evidence>
<proteinExistence type="predicted"/>
<accession>A0A381Y7N2</accession>
<feature type="transmembrane region" description="Helical" evidence="6">
    <location>
        <begin position="351"/>
        <end position="372"/>
    </location>
</feature>
<feature type="transmembrane region" description="Helical" evidence="6">
    <location>
        <begin position="240"/>
        <end position="259"/>
    </location>
</feature>
<evidence type="ECO:0000256" key="6">
    <source>
        <dbReference type="SAM" id="Phobius"/>
    </source>
</evidence>
<dbReference type="PANTHER" id="PTHR43124">
    <property type="entry name" value="PURINE EFFLUX PUMP PBUE"/>
    <property type="match status" value="1"/>
</dbReference>
<evidence type="ECO:0000256" key="5">
    <source>
        <dbReference type="ARBA" id="ARBA00023136"/>
    </source>
</evidence>
<feature type="transmembrane region" description="Helical" evidence="6">
    <location>
        <begin position="74"/>
        <end position="97"/>
    </location>
</feature>
<evidence type="ECO:0008006" key="8">
    <source>
        <dbReference type="Google" id="ProtNLM"/>
    </source>
</evidence>
<keyword evidence="3 6" id="KW-0812">Transmembrane</keyword>
<dbReference type="InterPro" id="IPR011701">
    <property type="entry name" value="MFS"/>
</dbReference>
<feature type="transmembrane region" description="Helical" evidence="6">
    <location>
        <begin position="266"/>
        <end position="282"/>
    </location>
</feature>
<comment type="subcellular location">
    <subcellularLocation>
        <location evidence="1">Cell membrane</location>
        <topology evidence="1">Multi-pass membrane protein</topology>
    </subcellularLocation>
</comment>
<dbReference type="InterPro" id="IPR036259">
    <property type="entry name" value="MFS_trans_sf"/>
</dbReference>
<feature type="transmembrane region" description="Helical" evidence="6">
    <location>
        <begin position="12"/>
        <end position="34"/>
    </location>
</feature>
<evidence type="ECO:0000256" key="3">
    <source>
        <dbReference type="ARBA" id="ARBA00022692"/>
    </source>
</evidence>
<dbReference type="PANTHER" id="PTHR43124:SF10">
    <property type="entry name" value="PURINE EFFLUX PUMP PBUE"/>
    <property type="match status" value="1"/>
</dbReference>
<evidence type="ECO:0000256" key="4">
    <source>
        <dbReference type="ARBA" id="ARBA00022989"/>
    </source>
</evidence>
<evidence type="ECO:0000256" key="1">
    <source>
        <dbReference type="ARBA" id="ARBA00004651"/>
    </source>
</evidence>
<keyword evidence="2" id="KW-1003">Cell membrane</keyword>
<keyword evidence="5 6" id="KW-0472">Membrane</keyword>
<keyword evidence="4 6" id="KW-1133">Transmembrane helix</keyword>
<feature type="transmembrane region" description="Helical" evidence="6">
    <location>
        <begin position="197"/>
        <end position="220"/>
    </location>
</feature>
<protein>
    <recommendedName>
        <fullName evidence="8">Major facilitator superfamily (MFS) profile domain-containing protein</fullName>
    </recommendedName>
</protein>
<organism evidence="7">
    <name type="scientific">marine metagenome</name>
    <dbReference type="NCBI Taxonomy" id="408172"/>
    <lineage>
        <taxon>unclassified sequences</taxon>
        <taxon>metagenomes</taxon>
        <taxon>ecological metagenomes</taxon>
    </lineage>
</organism>
<gene>
    <name evidence="7" type="ORF">METZ01_LOCUS125347</name>
</gene>
<reference evidence="7" key="1">
    <citation type="submission" date="2018-05" db="EMBL/GenBank/DDBJ databases">
        <authorList>
            <person name="Lanie J.A."/>
            <person name="Ng W.-L."/>
            <person name="Kazmierczak K.M."/>
            <person name="Andrzejewski T.M."/>
            <person name="Davidsen T.M."/>
            <person name="Wayne K.J."/>
            <person name="Tettelin H."/>
            <person name="Glass J.I."/>
            <person name="Rusch D."/>
            <person name="Podicherti R."/>
            <person name="Tsui H.-C.T."/>
            <person name="Winkler M.E."/>
        </authorList>
    </citation>
    <scope>NUCLEOTIDE SEQUENCE</scope>
</reference>
<dbReference type="PROSITE" id="PS51257">
    <property type="entry name" value="PROKAR_LIPOPROTEIN"/>
    <property type="match status" value="1"/>
</dbReference>
<dbReference type="Gene3D" id="1.20.1250.20">
    <property type="entry name" value="MFS general substrate transporter like domains"/>
    <property type="match status" value="1"/>
</dbReference>
<feature type="transmembrane region" description="Helical" evidence="6">
    <location>
        <begin position="322"/>
        <end position="345"/>
    </location>
</feature>
<feature type="transmembrane region" description="Helical" evidence="6">
    <location>
        <begin position="288"/>
        <end position="310"/>
    </location>
</feature>
<dbReference type="SUPFAM" id="SSF103473">
    <property type="entry name" value="MFS general substrate transporter"/>
    <property type="match status" value="1"/>
</dbReference>
<dbReference type="AlphaFoldDB" id="A0A381Y7N2"/>
<dbReference type="Pfam" id="PF07690">
    <property type="entry name" value="MFS_1"/>
    <property type="match status" value="1"/>
</dbReference>
<sequence length="377" mass="39673">MNNKETPQVTAAILVSCAGIFMVFGMPFFVGGLISELGFTQAQANLISSAEIAGMALSSLLGAAWIGRFNWRHVALFALFAVLAGNLLSCFVENFQVLVATRFITGLVGHGTAFALGVAAIGSTSQPDRNFGFTIASQVTMGALTALIVPKTIAIYGIAGMCAPAAILAVVAMAFIPRLATSGHTQIPDSNQSKRTGILILPLLGLLVMIIWQMGVGPFFNNLVPYGISIQLDPSDIGTALFLSTGLSIIGPLTASALANKINRKIPVCIALTIQLLIILSFQGDITWIGFTIRAILFQTAWNFTGPFLMGMIANLDESGRYSVLIPASQLGGIALGHAVIASLVQGSNLVLVNYFCAGAIFLSIFLFIMVAGKIKN</sequence>
<dbReference type="GO" id="GO:0022857">
    <property type="term" value="F:transmembrane transporter activity"/>
    <property type="evidence" value="ECO:0007669"/>
    <property type="project" value="InterPro"/>
</dbReference>
<name>A0A381Y7N2_9ZZZZ</name>
<dbReference type="GO" id="GO:0005886">
    <property type="term" value="C:plasma membrane"/>
    <property type="evidence" value="ECO:0007669"/>
    <property type="project" value="UniProtKB-SubCell"/>
</dbReference>
<feature type="transmembrane region" description="Helical" evidence="6">
    <location>
        <begin position="103"/>
        <end position="124"/>
    </location>
</feature>
<feature type="transmembrane region" description="Helical" evidence="6">
    <location>
        <begin position="46"/>
        <end position="67"/>
    </location>
</feature>
<dbReference type="InterPro" id="IPR050189">
    <property type="entry name" value="MFS_Efflux_Transporters"/>
</dbReference>
<feature type="transmembrane region" description="Helical" evidence="6">
    <location>
        <begin position="155"/>
        <end position="176"/>
    </location>
</feature>
<feature type="transmembrane region" description="Helical" evidence="6">
    <location>
        <begin position="131"/>
        <end position="149"/>
    </location>
</feature>
<evidence type="ECO:0000313" key="7">
    <source>
        <dbReference type="EMBL" id="SVA72493.1"/>
    </source>
</evidence>
<dbReference type="EMBL" id="UINC01017474">
    <property type="protein sequence ID" value="SVA72493.1"/>
    <property type="molecule type" value="Genomic_DNA"/>
</dbReference>